<feature type="non-terminal residue" evidence="2">
    <location>
        <position position="312"/>
    </location>
</feature>
<feature type="compositionally biased region" description="Polar residues" evidence="1">
    <location>
        <begin position="36"/>
        <end position="47"/>
    </location>
</feature>
<evidence type="ECO:0000313" key="2">
    <source>
        <dbReference type="EMBL" id="CEK75726.1"/>
    </source>
</evidence>
<feature type="compositionally biased region" description="Low complexity" evidence="1">
    <location>
        <begin position="83"/>
        <end position="92"/>
    </location>
</feature>
<proteinExistence type="predicted"/>
<dbReference type="AlphaFoldDB" id="A0A0B7A6T3"/>
<gene>
    <name evidence="2" type="primary">ORF96773</name>
    <name evidence="3" type="synonym">ORF96786</name>
</gene>
<evidence type="ECO:0000256" key="1">
    <source>
        <dbReference type="SAM" id="MobiDB-lite"/>
    </source>
</evidence>
<feature type="compositionally biased region" description="Polar residues" evidence="1">
    <location>
        <begin position="101"/>
        <end position="120"/>
    </location>
</feature>
<dbReference type="EMBL" id="HACG01028861">
    <property type="protein sequence ID" value="CEK75726.1"/>
    <property type="molecule type" value="Transcribed_RNA"/>
</dbReference>
<name>A0A0B7A6T3_9EUPU</name>
<protein>
    <submittedName>
        <fullName evidence="2">Uncharacterized protein</fullName>
    </submittedName>
</protein>
<feature type="region of interest" description="Disordered" evidence="1">
    <location>
        <begin position="36"/>
        <end position="55"/>
    </location>
</feature>
<dbReference type="EMBL" id="HACG01028865">
    <property type="protein sequence ID" value="CEK75730.1"/>
    <property type="molecule type" value="Transcribed_RNA"/>
</dbReference>
<accession>A0A0B7A6T3</accession>
<feature type="region of interest" description="Disordered" evidence="1">
    <location>
        <begin position="80"/>
        <end position="126"/>
    </location>
</feature>
<reference evidence="2" key="1">
    <citation type="submission" date="2014-12" db="EMBL/GenBank/DDBJ databases">
        <title>Insight into the proteome of Arion vulgaris.</title>
        <authorList>
            <person name="Aradska J."/>
            <person name="Bulat T."/>
            <person name="Smidak R."/>
            <person name="Sarate P."/>
            <person name="Gangsoo J."/>
            <person name="Sialana F."/>
            <person name="Bilban M."/>
            <person name="Lubec G."/>
        </authorList>
    </citation>
    <scope>NUCLEOTIDE SEQUENCE</scope>
    <source>
        <tissue evidence="2">Skin</tissue>
    </source>
</reference>
<evidence type="ECO:0000313" key="3">
    <source>
        <dbReference type="EMBL" id="CEK75730.1"/>
    </source>
</evidence>
<sequence>MGSNQSILKPERSSYLALSPCAIASVVNRPTRTLLTSPAVPSSSRYEWSTHSESHAVQNREVNARKMFSSGQVSNVEHKDYKQQQNNNQQLQQHRHDRCPSPSSCTQSQRHQYKNSQSHVDSSHRSLRETHLVAAEADIYNYHYQNNNGGHSTALHQLHIENIMEKANISSSCRVCDMCLTQGRQHSEVASNSQSGKLVIQPESEVNTVDSVMSELSVPEYGGRTQVNQGPGFVYSKGAALVERGRSFEVCKKEEKEITDNNVDDDQRENFEQTLYSQAGDQIASVAKSFELCPSSDGHMNTYSYETVDRHE</sequence>
<organism evidence="2">
    <name type="scientific">Arion vulgaris</name>
    <dbReference type="NCBI Taxonomy" id="1028688"/>
    <lineage>
        <taxon>Eukaryota</taxon>
        <taxon>Metazoa</taxon>
        <taxon>Spiralia</taxon>
        <taxon>Lophotrochozoa</taxon>
        <taxon>Mollusca</taxon>
        <taxon>Gastropoda</taxon>
        <taxon>Heterobranchia</taxon>
        <taxon>Euthyneura</taxon>
        <taxon>Panpulmonata</taxon>
        <taxon>Eupulmonata</taxon>
        <taxon>Stylommatophora</taxon>
        <taxon>Helicina</taxon>
        <taxon>Arionoidea</taxon>
        <taxon>Arionidae</taxon>
        <taxon>Arion</taxon>
    </lineage>
</organism>